<feature type="signal peptide" evidence="1">
    <location>
        <begin position="1"/>
        <end position="24"/>
    </location>
</feature>
<comment type="caution">
    <text evidence="5">The sequence shown here is derived from an EMBL/GenBank/DDBJ whole genome shotgun (WGS) entry which is preliminary data.</text>
</comment>
<reference evidence="5 6" key="1">
    <citation type="submission" date="2019-03" db="EMBL/GenBank/DDBJ databases">
        <title>Genomic Encyclopedia of Type Strains, Phase IV (KMG-IV): sequencing the most valuable type-strain genomes for metagenomic binning, comparative biology and taxonomic classification.</title>
        <authorList>
            <person name="Goeker M."/>
        </authorList>
    </citation>
    <scope>NUCLEOTIDE SEQUENCE [LARGE SCALE GENOMIC DNA]</scope>
    <source>
        <strain evidence="5 6">DSM 654</strain>
    </source>
</reference>
<dbReference type="InterPro" id="IPR027414">
    <property type="entry name" value="GH95_N_dom"/>
</dbReference>
<dbReference type="PANTHER" id="PTHR31084">
    <property type="entry name" value="ALPHA-L-FUCOSIDASE 2"/>
    <property type="match status" value="1"/>
</dbReference>
<keyword evidence="6" id="KW-1185">Reference proteome</keyword>
<evidence type="ECO:0000259" key="4">
    <source>
        <dbReference type="Pfam" id="PF22124"/>
    </source>
</evidence>
<dbReference type="PROSITE" id="PS51318">
    <property type="entry name" value="TAT"/>
    <property type="match status" value="1"/>
</dbReference>
<dbReference type="Gene3D" id="1.50.10.10">
    <property type="match status" value="1"/>
</dbReference>
<accession>A0A4R3VJN5</accession>
<evidence type="ECO:0000313" key="6">
    <source>
        <dbReference type="Proteomes" id="UP000295110"/>
    </source>
</evidence>
<dbReference type="GO" id="GO:0004560">
    <property type="term" value="F:alpha-L-fucosidase activity"/>
    <property type="evidence" value="ECO:0007669"/>
    <property type="project" value="InterPro"/>
</dbReference>
<name>A0A4R3VJN5_ROSSA</name>
<feature type="domain" description="Alpha fucosidase A-like C-terminal" evidence="3">
    <location>
        <begin position="734"/>
        <end position="794"/>
    </location>
</feature>
<dbReference type="PIRSF" id="PIRSF007663">
    <property type="entry name" value="UCP007663"/>
    <property type="match status" value="1"/>
</dbReference>
<dbReference type="InterPro" id="IPR012341">
    <property type="entry name" value="6hp_glycosidase-like_sf"/>
</dbReference>
<dbReference type="OrthoDB" id="9802600at2"/>
<dbReference type="Pfam" id="PF22124">
    <property type="entry name" value="Glyco_hydro_95_cat"/>
    <property type="match status" value="1"/>
</dbReference>
<dbReference type="AlphaFoldDB" id="A0A4R3VJN5"/>
<dbReference type="PANTHER" id="PTHR31084:SF0">
    <property type="entry name" value="ALPHA-L-FUCOSIDASE 2"/>
    <property type="match status" value="1"/>
</dbReference>
<dbReference type="InterPro" id="IPR016518">
    <property type="entry name" value="Alpha-L-fucosidase"/>
</dbReference>
<keyword evidence="1" id="KW-0732">Signal</keyword>
<dbReference type="InterPro" id="IPR054363">
    <property type="entry name" value="GH95_cat"/>
</dbReference>
<dbReference type="Proteomes" id="UP000295110">
    <property type="component" value="Unassembled WGS sequence"/>
</dbReference>
<dbReference type="EMBL" id="SMBU01000002">
    <property type="protein sequence ID" value="TCV04009.1"/>
    <property type="molecule type" value="Genomic_DNA"/>
</dbReference>
<proteinExistence type="predicted"/>
<feature type="chain" id="PRO_5020451626" evidence="1">
    <location>
        <begin position="25"/>
        <end position="818"/>
    </location>
</feature>
<dbReference type="SUPFAM" id="SSF48208">
    <property type="entry name" value="Six-hairpin glycosidases"/>
    <property type="match status" value="1"/>
</dbReference>
<evidence type="ECO:0000256" key="1">
    <source>
        <dbReference type="SAM" id="SignalP"/>
    </source>
</evidence>
<feature type="domain" description="Glycosyl hydrolase family 95 catalytic" evidence="4">
    <location>
        <begin position="334"/>
        <end position="732"/>
    </location>
</feature>
<gene>
    <name evidence="5" type="ORF">EV671_1002279</name>
</gene>
<dbReference type="InterPro" id="IPR049053">
    <property type="entry name" value="AFCA-like_C"/>
</dbReference>
<dbReference type="Pfam" id="PF21307">
    <property type="entry name" value="Glyco_hydro_95_C"/>
    <property type="match status" value="1"/>
</dbReference>
<evidence type="ECO:0000259" key="2">
    <source>
        <dbReference type="Pfam" id="PF14498"/>
    </source>
</evidence>
<feature type="domain" description="Glycosyl hydrolase family 95 N-terminal" evidence="2">
    <location>
        <begin position="38"/>
        <end position="310"/>
    </location>
</feature>
<dbReference type="InterPro" id="IPR008928">
    <property type="entry name" value="6-hairpin_glycosidase_sf"/>
</dbReference>
<protein>
    <submittedName>
        <fullName evidence="5">Alpha-L-fucosidase 2</fullName>
    </submittedName>
</protein>
<evidence type="ECO:0000259" key="3">
    <source>
        <dbReference type="Pfam" id="PF21307"/>
    </source>
</evidence>
<dbReference type="RefSeq" id="WP_132569833.1">
    <property type="nucleotide sequence ID" value="NZ_SGUF01000061.1"/>
</dbReference>
<dbReference type="InterPro" id="IPR006311">
    <property type="entry name" value="TAT_signal"/>
</dbReference>
<sequence>MSTRRSFIVGSTLACSLSALPAFARSGAARLADDALTLWYDQPAGPWIEALPLGNGRLGTMVFGRAAQERLQFNIDTLYGGGPYVADNPKFRDALPQVRQLIAQQRWKEANELTSEALMGRPIKQMPFSGAGDLLLDFPGLKGAARYHRSLDLDSAIALTSFFDGSARHQREAFCSEPDQVTVIRLEVVGDGVINLDLGYRHPDYQPYGGFGDTKYDAHGVVYVGAPWDHRESLHAEKRPAALTVRADGSDALLIEGRNVSAFGIAGQLRYALRVQAAGDGQIEAIGDQLRVRGSRRLTLLVAGETSYVNYQDTGGDPVATVRQHTTMAARKPFARLRDDHVKAHRALFRRLHIDLGGHEANARPTNARIQDVPQQPDAALTAMYVQYARYLLMSSSRPGSQPANLQGLWNEVLHPPWEGKYTININTEMNYWPAGPANLGECLEPLLKMVEDLAVTGARTARDSYGARGWMAHHNTDLWRATAPIDGPLWGMWPMGGAWLCTTLWQQFQYQPDQALLRRLVPLFVGATEFFLDTLIQDSQGHGLVTSPSLSPENEHHAGVALCAGPAMDRQILRDLFDATLAAQQQLGPVDTAFSQTVRQARERLPADRIGAQGQLQEWLEDWDAGAADQRHRHVSHLYAVYPSEQVNVRDTPELAQAARVTLNARGDESTGWATAWRLALWTRLGDGERAYKILQGLLGPARTYPNMFDAHPPFQIDGNFGGAAAILDMIVQSWGGEIHLLAALPKAWPQGRLHGVRAHGGVEVDVDWQDGRLRRLQLRGPAHASVALRCRGRRLALRLDAQGRARVAPADFGTGA</sequence>
<dbReference type="Pfam" id="PF14498">
    <property type="entry name" value="Glyco_hyd_65N_2"/>
    <property type="match status" value="1"/>
</dbReference>
<dbReference type="GO" id="GO:0005975">
    <property type="term" value="P:carbohydrate metabolic process"/>
    <property type="evidence" value="ECO:0007669"/>
    <property type="project" value="InterPro"/>
</dbReference>
<evidence type="ECO:0000313" key="5">
    <source>
        <dbReference type="EMBL" id="TCV04009.1"/>
    </source>
</evidence>
<organism evidence="5 6">
    <name type="scientific">Roseateles saccharophilus</name>
    <name type="common">Pseudomonas saccharophila</name>
    <dbReference type="NCBI Taxonomy" id="304"/>
    <lineage>
        <taxon>Bacteria</taxon>
        <taxon>Pseudomonadati</taxon>
        <taxon>Pseudomonadota</taxon>
        <taxon>Betaproteobacteria</taxon>
        <taxon>Burkholderiales</taxon>
        <taxon>Sphaerotilaceae</taxon>
        <taxon>Roseateles</taxon>
    </lineage>
</organism>